<evidence type="ECO:0000256" key="10">
    <source>
        <dbReference type="ARBA" id="ARBA00022840"/>
    </source>
</evidence>
<gene>
    <name evidence="16" type="ORF">QTH91_16080</name>
</gene>
<dbReference type="InterPro" id="IPR013515">
    <property type="entry name" value="Phytochrome_cen-reg"/>
</dbReference>
<dbReference type="EC" id="2.7.13.3" evidence="3"/>
<dbReference type="InterPro" id="IPR001294">
    <property type="entry name" value="Phytochrome"/>
</dbReference>
<evidence type="ECO:0000256" key="6">
    <source>
        <dbReference type="ARBA" id="ARBA00022606"/>
    </source>
</evidence>
<dbReference type="SMART" id="SM00065">
    <property type="entry name" value="GAF"/>
    <property type="match status" value="1"/>
</dbReference>
<dbReference type="InterPro" id="IPR003661">
    <property type="entry name" value="HisK_dim/P_dom"/>
</dbReference>
<evidence type="ECO:0000256" key="5">
    <source>
        <dbReference type="ARBA" id="ARBA00022553"/>
    </source>
</evidence>
<dbReference type="PANTHER" id="PTHR43065:SF10">
    <property type="entry name" value="PEROXIDE STRESS-ACTIVATED HISTIDINE KINASE MAK3"/>
    <property type="match status" value="1"/>
</dbReference>
<keyword evidence="7" id="KW-0808">Transferase</keyword>
<evidence type="ECO:0000256" key="13">
    <source>
        <dbReference type="ARBA" id="ARBA00023170"/>
    </source>
</evidence>
<dbReference type="RefSeq" id="WP_286661107.1">
    <property type="nucleotide sequence ID" value="NZ_JASZYV010000003.1"/>
</dbReference>
<dbReference type="CDD" id="cd00075">
    <property type="entry name" value="HATPase"/>
    <property type="match status" value="1"/>
</dbReference>
<dbReference type="InterPro" id="IPR003018">
    <property type="entry name" value="GAF"/>
</dbReference>
<protein>
    <recommendedName>
        <fullName evidence="3">histidine kinase</fullName>
        <ecNumber evidence="3">2.7.13.3</ecNumber>
    </recommendedName>
</protein>
<feature type="domain" description="Histidine kinase" evidence="15">
    <location>
        <begin position="520"/>
        <end position="737"/>
    </location>
</feature>
<dbReference type="SUPFAM" id="SSF55785">
    <property type="entry name" value="PYP-like sensor domain (PAS domain)"/>
    <property type="match status" value="1"/>
</dbReference>
<dbReference type="EMBL" id="JASZYV010000003">
    <property type="protein sequence ID" value="MDM0046008.1"/>
    <property type="molecule type" value="Genomic_DNA"/>
</dbReference>
<dbReference type="CDD" id="cd00082">
    <property type="entry name" value="HisKA"/>
    <property type="match status" value="1"/>
</dbReference>
<keyword evidence="11" id="KW-0157">Chromophore</keyword>
<keyword evidence="13" id="KW-0675">Receptor</keyword>
<evidence type="ECO:0000256" key="8">
    <source>
        <dbReference type="ARBA" id="ARBA00022741"/>
    </source>
</evidence>
<dbReference type="Gene3D" id="3.30.450.40">
    <property type="match status" value="1"/>
</dbReference>
<evidence type="ECO:0000256" key="2">
    <source>
        <dbReference type="ARBA" id="ARBA00006402"/>
    </source>
</evidence>
<keyword evidence="6" id="KW-0716">Sensory transduction</keyword>
<dbReference type="InterPro" id="IPR043150">
    <property type="entry name" value="Phytochrome_PHY_sf"/>
</dbReference>
<comment type="caution">
    <text evidence="16">The sequence shown here is derived from an EMBL/GenBank/DDBJ whole genome shotgun (WGS) entry which is preliminary data.</text>
</comment>
<dbReference type="InterPro" id="IPR036890">
    <property type="entry name" value="HATPase_C_sf"/>
</dbReference>
<organism evidence="16 17">
    <name type="scientific">Variovorax dokdonensis</name>
    <dbReference type="NCBI Taxonomy" id="344883"/>
    <lineage>
        <taxon>Bacteria</taxon>
        <taxon>Pseudomonadati</taxon>
        <taxon>Pseudomonadota</taxon>
        <taxon>Betaproteobacteria</taxon>
        <taxon>Burkholderiales</taxon>
        <taxon>Comamonadaceae</taxon>
        <taxon>Variovorax</taxon>
    </lineage>
</organism>
<sequence>MSRPMAPGDEVTLDNCDQEPIHIPGLVQPHGALLAFDASGCLRYVSAQAATLLPTALPVLGEPLAPQHFDALPEVHAALADGQREPIAGQPAHLEVQLGGRPYDLIVHAIGTTVVAEFEPRPQDAQAHADFAIAAHRAMGKLKRQTDLDALLRVATSAVRELTGFDRVMAYRFRHDDSGEVVAEVKAEDLEPFEGRRYPASDIPAQARRLYVINTLRLIADVSATPQPVLEAARTSSPLDMSHCVLRSVSPVHIEYLRNMGVGASMSISIVIDGALWGMLACHHRSALQVPYTVRMACDVVAQVLAANVQSLLARDRAREAEAAVELRASVINAAVHADDLVTALAPLAPALASAFDAPALLLAQEGRLLVHGAISRDDAADLIQGLRELPEPHDDVLSTQAIGRHLLANASAATAGWCGLLGLRFDSMLGGWLVLLRREQIETIHWGGRPEKEYTSGPRGPRLTPRGSFEVWKEEVRGTSAPWNDAQLALARQLLDELARATTARMADLSRARTELLAMLGHDLRDPLQSISMAARVLESGVGDAQGKHGTRIGQRIQSSSNRMARLISQVLDASRMQTGLGLEIRPRAVDLARLLEDLLDEGAVAYPGVLMQKHLPESLPAHADPDRMGQLFGNLLSNARHHGQPGEPVTVVLRQDGDRVLFQVTNRASPIPPDLVPNLYSAFKRHTGSGNERNKGGLGLGLHIAQAILREHGGEIEYTYDEGHVVFSARFPVQPPA</sequence>
<keyword evidence="4" id="KW-0600">Photoreceptor protein</keyword>
<evidence type="ECO:0000256" key="9">
    <source>
        <dbReference type="ARBA" id="ARBA00022777"/>
    </source>
</evidence>
<evidence type="ECO:0000259" key="15">
    <source>
        <dbReference type="PROSITE" id="PS50109"/>
    </source>
</evidence>
<dbReference type="SUPFAM" id="SSF47384">
    <property type="entry name" value="Homodimeric domain of signal transducing histidine kinase"/>
    <property type="match status" value="1"/>
</dbReference>
<dbReference type="SUPFAM" id="SSF55874">
    <property type="entry name" value="ATPase domain of HSP90 chaperone/DNA topoisomerase II/histidine kinase"/>
    <property type="match status" value="1"/>
</dbReference>
<keyword evidence="17" id="KW-1185">Reference proteome</keyword>
<dbReference type="Pfam" id="PF08446">
    <property type="entry name" value="PAS_2"/>
    <property type="match status" value="1"/>
</dbReference>
<dbReference type="SUPFAM" id="SSF55781">
    <property type="entry name" value="GAF domain-like"/>
    <property type="match status" value="2"/>
</dbReference>
<dbReference type="SMART" id="SM00387">
    <property type="entry name" value="HATPase_c"/>
    <property type="match status" value="1"/>
</dbReference>
<dbReference type="Pfam" id="PF01590">
    <property type="entry name" value="GAF"/>
    <property type="match status" value="1"/>
</dbReference>
<dbReference type="InterPro" id="IPR016132">
    <property type="entry name" value="Phyto_chromo_attachment"/>
</dbReference>
<evidence type="ECO:0000256" key="3">
    <source>
        <dbReference type="ARBA" id="ARBA00012438"/>
    </source>
</evidence>
<dbReference type="Gene3D" id="1.10.287.130">
    <property type="match status" value="1"/>
</dbReference>
<evidence type="ECO:0000256" key="12">
    <source>
        <dbReference type="ARBA" id="ARBA00023012"/>
    </source>
</evidence>
<dbReference type="Proteomes" id="UP001174908">
    <property type="component" value="Unassembled WGS sequence"/>
</dbReference>
<dbReference type="PANTHER" id="PTHR43065">
    <property type="entry name" value="SENSOR HISTIDINE KINASE"/>
    <property type="match status" value="1"/>
</dbReference>
<keyword evidence="5" id="KW-0597">Phosphoprotein</keyword>
<evidence type="ECO:0000313" key="17">
    <source>
        <dbReference type="Proteomes" id="UP001174908"/>
    </source>
</evidence>
<keyword evidence="10" id="KW-0067">ATP-binding</keyword>
<evidence type="ECO:0000259" key="14">
    <source>
        <dbReference type="PROSITE" id="PS50046"/>
    </source>
</evidence>
<dbReference type="InterPro" id="IPR005467">
    <property type="entry name" value="His_kinase_dom"/>
</dbReference>
<comment type="catalytic activity">
    <reaction evidence="1">
        <text>ATP + protein L-histidine = ADP + protein N-phospho-L-histidine.</text>
        <dbReference type="EC" id="2.7.13.3"/>
    </reaction>
</comment>
<evidence type="ECO:0000256" key="7">
    <source>
        <dbReference type="ARBA" id="ARBA00022679"/>
    </source>
</evidence>
<comment type="similarity">
    <text evidence="2">In the N-terminal section; belongs to the phytochrome family.</text>
</comment>
<dbReference type="InterPro" id="IPR013654">
    <property type="entry name" value="PAS_2"/>
</dbReference>
<dbReference type="PRINTS" id="PR01033">
    <property type="entry name" value="PHYTOCHROME"/>
</dbReference>
<evidence type="ECO:0000256" key="4">
    <source>
        <dbReference type="ARBA" id="ARBA00022543"/>
    </source>
</evidence>
<dbReference type="Pfam" id="PF00360">
    <property type="entry name" value="PHY"/>
    <property type="match status" value="1"/>
</dbReference>
<dbReference type="InterPro" id="IPR035965">
    <property type="entry name" value="PAS-like_dom_sf"/>
</dbReference>
<dbReference type="InterPro" id="IPR029016">
    <property type="entry name" value="GAF-like_dom_sf"/>
</dbReference>
<evidence type="ECO:0000313" key="16">
    <source>
        <dbReference type="EMBL" id="MDM0046008.1"/>
    </source>
</evidence>
<dbReference type="Gene3D" id="3.30.565.10">
    <property type="entry name" value="Histidine kinase-like ATPase, C-terminal domain"/>
    <property type="match status" value="1"/>
</dbReference>
<dbReference type="PROSITE" id="PS50109">
    <property type="entry name" value="HIS_KIN"/>
    <property type="match status" value="1"/>
</dbReference>
<evidence type="ECO:0000256" key="1">
    <source>
        <dbReference type="ARBA" id="ARBA00000085"/>
    </source>
</evidence>
<reference evidence="16" key="1">
    <citation type="submission" date="2023-06" db="EMBL/GenBank/DDBJ databases">
        <authorList>
            <person name="Jiang Y."/>
            <person name="Liu Q."/>
        </authorList>
    </citation>
    <scope>NUCLEOTIDE SEQUENCE</scope>
    <source>
        <strain evidence="16">CGMCC 1.12089</strain>
    </source>
</reference>
<proteinExistence type="inferred from homology"/>
<keyword evidence="8" id="KW-0547">Nucleotide-binding</keyword>
<keyword evidence="12" id="KW-0902">Two-component regulatory system</keyword>
<dbReference type="Gene3D" id="3.30.450.20">
    <property type="entry name" value="PAS domain"/>
    <property type="match status" value="1"/>
</dbReference>
<name>A0ABT7NDJ7_9BURK</name>
<accession>A0ABT7NDJ7</accession>
<keyword evidence="9" id="KW-0418">Kinase</keyword>
<dbReference type="SMART" id="SM00388">
    <property type="entry name" value="HisKA"/>
    <property type="match status" value="1"/>
</dbReference>
<dbReference type="InterPro" id="IPR036097">
    <property type="entry name" value="HisK_dim/P_sf"/>
</dbReference>
<dbReference type="Pfam" id="PF00512">
    <property type="entry name" value="HisKA"/>
    <property type="match status" value="1"/>
</dbReference>
<feature type="domain" description="Phytochrome chromophore attachment site" evidence="14">
    <location>
        <begin position="147"/>
        <end position="303"/>
    </location>
</feature>
<evidence type="ECO:0000256" key="11">
    <source>
        <dbReference type="ARBA" id="ARBA00022991"/>
    </source>
</evidence>
<dbReference type="Pfam" id="PF02518">
    <property type="entry name" value="HATPase_c"/>
    <property type="match status" value="1"/>
</dbReference>
<dbReference type="PROSITE" id="PS50046">
    <property type="entry name" value="PHYTOCHROME_2"/>
    <property type="match status" value="1"/>
</dbReference>
<dbReference type="InterPro" id="IPR003594">
    <property type="entry name" value="HATPase_dom"/>
</dbReference>
<dbReference type="Gene3D" id="3.30.450.270">
    <property type="match status" value="1"/>
</dbReference>